<comment type="caution">
    <text evidence="1">The sequence shown here is derived from an EMBL/GenBank/DDBJ whole genome shotgun (WGS) entry which is preliminary data.</text>
</comment>
<evidence type="ECO:0000313" key="2">
    <source>
        <dbReference type="Proteomes" id="UP000643610"/>
    </source>
</evidence>
<dbReference type="RefSeq" id="WP_186890518.1">
    <property type="nucleotide sequence ID" value="NZ_JACOFU010000003.1"/>
</dbReference>
<sequence>MDDTKNPPQVPFAFPFVVAKPPQPQVCLNTVVLLRALLKQAEAGKVKGIVAATLESDGAYQLLLEGEVLNANNQMVVLGMLTVLQKAILDL</sequence>
<proteinExistence type="predicted"/>
<dbReference type="EMBL" id="JACOFU010000003">
    <property type="protein sequence ID" value="MBC3831460.1"/>
    <property type="molecule type" value="Genomic_DNA"/>
</dbReference>
<evidence type="ECO:0000313" key="1">
    <source>
        <dbReference type="EMBL" id="MBC3831460.1"/>
    </source>
</evidence>
<accession>A0ABR6XPN8</accession>
<dbReference type="Proteomes" id="UP000643610">
    <property type="component" value="Unassembled WGS sequence"/>
</dbReference>
<gene>
    <name evidence="1" type="ORF">H8K33_08060</name>
</gene>
<protein>
    <submittedName>
        <fullName evidence="1">Uncharacterized protein</fullName>
    </submittedName>
</protein>
<keyword evidence="2" id="KW-1185">Reference proteome</keyword>
<name>A0ABR6XPN8_9BURK</name>
<reference evidence="1 2" key="1">
    <citation type="submission" date="2020-08" db="EMBL/GenBank/DDBJ databases">
        <title>Novel species isolated from subtropical streams in China.</title>
        <authorList>
            <person name="Lu H."/>
        </authorList>
    </citation>
    <scope>NUCLEOTIDE SEQUENCE [LARGE SCALE GENOMIC DNA]</scope>
    <source>
        <strain evidence="1 2">KCTC 52442</strain>
    </source>
</reference>
<organism evidence="1 2">
    <name type="scientific">Undibacterium amnicola</name>
    <dbReference type="NCBI Taxonomy" id="1834038"/>
    <lineage>
        <taxon>Bacteria</taxon>
        <taxon>Pseudomonadati</taxon>
        <taxon>Pseudomonadota</taxon>
        <taxon>Betaproteobacteria</taxon>
        <taxon>Burkholderiales</taxon>
        <taxon>Oxalobacteraceae</taxon>
        <taxon>Undibacterium</taxon>
    </lineage>
</organism>